<protein>
    <submittedName>
        <fullName evidence="1">Uncharacterized protein</fullName>
    </submittedName>
</protein>
<dbReference type="EMBL" id="FMJD01000005">
    <property type="protein sequence ID" value="SCM74519.1"/>
    <property type="molecule type" value="Genomic_DNA"/>
</dbReference>
<sequence>MKLQKSLGKYRLALAQPAEAHYKRPSLGGLRLSVRTLAFHAGETGSIPVGRTILPNILFRYPCRSDVRFDER</sequence>
<gene>
    <name evidence="1" type="ORF">KL86PLE_130247</name>
</gene>
<organism evidence="1">
    <name type="scientific">uncultured Pleomorphomonas sp</name>
    <dbReference type="NCBI Taxonomy" id="442121"/>
    <lineage>
        <taxon>Bacteria</taxon>
        <taxon>Pseudomonadati</taxon>
        <taxon>Pseudomonadota</taxon>
        <taxon>Alphaproteobacteria</taxon>
        <taxon>Hyphomicrobiales</taxon>
        <taxon>Pleomorphomonadaceae</taxon>
        <taxon>Pleomorphomonas</taxon>
        <taxon>environmental samples</taxon>
    </lineage>
</organism>
<accession>A0A212LB11</accession>
<evidence type="ECO:0000313" key="1">
    <source>
        <dbReference type="EMBL" id="SCM74519.1"/>
    </source>
</evidence>
<proteinExistence type="predicted"/>
<reference evidence="1" key="1">
    <citation type="submission" date="2016-08" db="EMBL/GenBank/DDBJ databases">
        <authorList>
            <person name="Seilhamer J.J."/>
        </authorList>
    </citation>
    <scope>NUCLEOTIDE SEQUENCE</scope>
    <source>
        <strain evidence="1">86</strain>
    </source>
</reference>
<dbReference type="AlphaFoldDB" id="A0A212LB11"/>
<name>A0A212LB11_9HYPH</name>